<organism evidence="5 6">
    <name type="scientific">Rhodamnia argentea</name>
    <dbReference type="NCBI Taxonomy" id="178133"/>
    <lineage>
        <taxon>Eukaryota</taxon>
        <taxon>Viridiplantae</taxon>
        <taxon>Streptophyta</taxon>
        <taxon>Embryophyta</taxon>
        <taxon>Tracheophyta</taxon>
        <taxon>Spermatophyta</taxon>
        <taxon>Magnoliopsida</taxon>
        <taxon>eudicotyledons</taxon>
        <taxon>Gunneridae</taxon>
        <taxon>Pentapetalae</taxon>
        <taxon>rosids</taxon>
        <taxon>malvids</taxon>
        <taxon>Myrtales</taxon>
        <taxon>Myrtaceae</taxon>
        <taxon>Myrtoideae</taxon>
        <taxon>Myrteae</taxon>
        <taxon>Australasian group</taxon>
        <taxon>Rhodamnia</taxon>
    </lineage>
</organism>
<reference evidence="6" key="1">
    <citation type="submission" date="2025-08" db="UniProtKB">
        <authorList>
            <consortium name="RefSeq"/>
        </authorList>
    </citation>
    <scope>IDENTIFICATION</scope>
    <source>
        <tissue evidence="6">Leaf</tissue>
    </source>
</reference>
<evidence type="ECO:0000256" key="4">
    <source>
        <dbReference type="RuleBase" id="RU004468"/>
    </source>
</evidence>
<dbReference type="PANTHER" id="PTHR10353">
    <property type="entry name" value="GLYCOSYL HYDROLASE"/>
    <property type="match status" value="1"/>
</dbReference>
<evidence type="ECO:0000256" key="3">
    <source>
        <dbReference type="PROSITE-ProRule" id="PRU10055"/>
    </source>
</evidence>
<protein>
    <submittedName>
        <fullName evidence="6">Beta-glucosidase 17-like</fullName>
    </submittedName>
</protein>
<dbReference type="GeneID" id="115753033"/>
<dbReference type="SUPFAM" id="SSF51445">
    <property type="entry name" value="(Trans)glycosidases"/>
    <property type="match status" value="1"/>
</dbReference>
<evidence type="ECO:0000256" key="2">
    <source>
        <dbReference type="ARBA" id="ARBA00022801"/>
    </source>
</evidence>
<keyword evidence="5" id="KW-1185">Reference proteome</keyword>
<gene>
    <name evidence="6" type="primary">LOC115753033</name>
</gene>
<dbReference type="Pfam" id="PF00232">
    <property type="entry name" value="Glyco_hydro_1"/>
    <property type="match status" value="1"/>
</dbReference>
<dbReference type="InterPro" id="IPR018120">
    <property type="entry name" value="Glyco_hydro_1_AS"/>
</dbReference>
<sequence length="783" mass="89297">MKPKQQHPHGYLYAITPTATATASASASWCISLLMITATFLGCSCRGRGYPSVADGEDNEIINRASFPSNFAFGVGSSAYQSEGAADQQGRGLSIWDTFTKLYPEKISDHSSGLIADEFYYRFQEDIKLLKAMGWDFFRFSISWPRIAPHGKISKGVNEQGVAFYNNLIDNLLAEGIQPFVTLFHWDVPQALEDEYGGFLSLNIVEDYIGYVNFCFREYGDRVKHWTTINEPNYFTIFGYATGSYAPGRCSIYINNCTTGNSATEPYIVGHHLLLSHAAAVQLYRNKYQAAQNGKIGMVIASIWMTPKYSTNISRKAASRALDFQFGWFAHPITYGDYPQSMRRYVGKRLPKFTKAQSEALKGSHDYIGVNYYTARYVDESTSPFTTLNLSYTTDCHCNLTAEKDGIPIGQPTAAEWLYIYPKGIRELMRYVKKKYQDPTIYVTENGMADANNKSLPLEDALTDRLRISYFQQHLSNLSKAIEEGVNVKGYFVWSFLDDFEWAEGYTTRYGLIFVDYSNGLKRYLKHSAYWFKSFLQKDNATLDYSSRSDGQHIFFSHEDLAIKSMRQDHHPDEYVEVLHWFICTRSPSCQNSFRDICQKQGIRTRVAIRNLNEVFQVKNKISQEVEEQIRQVVYSRLLNIITRDKLNWRVLILYIKLDECATQAINETNVVKRKAVGEAECHKRWGAGEWGPKSNMILETQYIDAMKEIGAKSRSSVPGAIFQVGTQIRNGAKLSIRLQQLEVKYDTKNQDDEFVNVLASGTTESVQIEHPMPFTHSATRRV</sequence>
<keyword evidence="4" id="KW-0326">Glycosidase</keyword>
<dbReference type="InterPro" id="IPR033132">
    <property type="entry name" value="GH_1_N_CS"/>
</dbReference>
<dbReference type="Proteomes" id="UP000827889">
    <property type="component" value="Chromosome 5"/>
</dbReference>
<dbReference type="PANTHER" id="PTHR10353:SF44">
    <property type="entry name" value="BETA-GLUCOSIDASE 17"/>
    <property type="match status" value="1"/>
</dbReference>
<dbReference type="InterPro" id="IPR017853">
    <property type="entry name" value="GH"/>
</dbReference>
<keyword evidence="2 4" id="KW-0378">Hydrolase</keyword>
<dbReference type="PROSITE" id="PS00653">
    <property type="entry name" value="GLYCOSYL_HYDROL_F1_2"/>
    <property type="match status" value="1"/>
</dbReference>
<proteinExistence type="inferred from homology"/>
<evidence type="ECO:0000313" key="5">
    <source>
        <dbReference type="Proteomes" id="UP000827889"/>
    </source>
</evidence>
<feature type="active site" description="Nucleophile" evidence="3">
    <location>
        <position position="445"/>
    </location>
</feature>
<dbReference type="InterPro" id="IPR001360">
    <property type="entry name" value="Glyco_hydro_1"/>
</dbReference>
<dbReference type="Gene3D" id="3.20.20.80">
    <property type="entry name" value="Glycosidases"/>
    <property type="match status" value="1"/>
</dbReference>
<comment type="similarity">
    <text evidence="1">Belongs to the glycosyl hydrolase 1 family.</text>
</comment>
<dbReference type="PROSITE" id="PS00572">
    <property type="entry name" value="GLYCOSYL_HYDROL_F1_1"/>
    <property type="match status" value="1"/>
</dbReference>
<accession>A0ABM3HE71</accession>
<dbReference type="RefSeq" id="XP_048134905.1">
    <property type="nucleotide sequence ID" value="XM_048278948.1"/>
</dbReference>
<evidence type="ECO:0000256" key="1">
    <source>
        <dbReference type="ARBA" id="ARBA00010838"/>
    </source>
</evidence>
<name>A0ABM3HE71_9MYRT</name>
<dbReference type="PRINTS" id="PR00131">
    <property type="entry name" value="GLHYDRLASE1"/>
</dbReference>
<evidence type="ECO:0000313" key="6">
    <source>
        <dbReference type="RefSeq" id="XP_048134905.1"/>
    </source>
</evidence>